<dbReference type="Proteomes" id="UP000233551">
    <property type="component" value="Unassembled WGS sequence"/>
</dbReference>
<feature type="compositionally biased region" description="Basic and acidic residues" evidence="1">
    <location>
        <begin position="1"/>
        <end position="23"/>
    </location>
</feature>
<evidence type="ECO:0000313" key="2">
    <source>
        <dbReference type="EMBL" id="PKI36868.1"/>
    </source>
</evidence>
<gene>
    <name evidence="2" type="ORF">CRG98_042817</name>
</gene>
<comment type="caution">
    <text evidence="2">The sequence shown here is derived from an EMBL/GenBank/DDBJ whole genome shotgun (WGS) entry which is preliminary data.</text>
</comment>
<dbReference type="InterPro" id="IPR024079">
    <property type="entry name" value="MetalloPept_cat_dom_sf"/>
</dbReference>
<dbReference type="AlphaFoldDB" id="A0A2I0HYV5"/>
<evidence type="ECO:0000313" key="3">
    <source>
        <dbReference type="Proteomes" id="UP000233551"/>
    </source>
</evidence>
<dbReference type="Gene3D" id="3.40.390.10">
    <property type="entry name" value="Collagenase (Catalytic Domain)"/>
    <property type="match status" value="1"/>
</dbReference>
<protein>
    <submittedName>
        <fullName evidence="2">Uncharacterized protein</fullName>
    </submittedName>
</protein>
<feature type="region of interest" description="Disordered" evidence="1">
    <location>
        <begin position="1"/>
        <end position="32"/>
    </location>
</feature>
<evidence type="ECO:0000256" key="1">
    <source>
        <dbReference type="SAM" id="MobiDB-lite"/>
    </source>
</evidence>
<sequence length="153" mass="16909">MEHIQPKLDRDGPRVCRHARDQTYRSSGSPTPKDQSAIMYAYLRAGLVKRDIQQDDVNGIRALYPSKILIHLLEPPLGLELFPVGSPDWWYVTLVPFFMAVPSASDGALGELWRRRRHPAMTAAVASSSTAGSKAASWWGVEAAIRWAGRGPG</sequence>
<dbReference type="EMBL" id="PGOL01004672">
    <property type="protein sequence ID" value="PKI36868.1"/>
    <property type="molecule type" value="Genomic_DNA"/>
</dbReference>
<name>A0A2I0HYV5_PUNGR</name>
<dbReference type="GO" id="GO:0008237">
    <property type="term" value="F:metallopeptidase activity"/>
    <property type="evidence" value="ECO:0007669"/>
    <property type="project" value="InterPro"/>
</dbReference>
<organism evidence="2 3">
    <name type="scientific">Punica granatum</name>
    <name type="common">Pomegranate</name>
    <dbReference type="NCBI Taxonomy" id="22663"/>
    <lineage>
        <taxon>Eukaryota</taxon>
        <taxon>Viridiplantae</taxon>
        <taxon>Streptophyta</taxon>
        <taxon>Embryophyta</taxon>
        <taxon>Tracheophyta</taxon>
        <taxon>Spermatophyta</taxon>
        <taxon>Magnoliopsida</taxon>
        <taxon>eudicotyledons</taxon>
        <taxon>Gunneridae</taxon>
        <taxon>Pentapetalae</taxon>
        <taxon>rosids</taxon>
        <taxon>malvids</taxon>
        <taxon>Myrtales</taxon>
        <taxon>Lythraceae</taxon>
        <taxon>Punica</taxon>
    </lineage>
</organism>
<keyword evidence="3" id="KW-1185">Reference proteome</keyword>
<accession>A0A2I0HYV5</accession>
<reference evidence="2 3" key="1">
    <citation type="submission" date="2017-11" db="EMBL/GenBank/DDBJ databases">
        <title>De-novo sequencing of pomegranate (Punica granatum L.) genome.</title>
        <authorList>
            <person name="Akparov Z."/>
            <person name="Amiraslanov A."/>
            <person name="Hajiyeva S."/>
            <person name="Abbasov M."/>
            <person name="Kaur K."/>
            <person name="Hamwieh A."/>
            <person name="Solovyev V."/>
            <person name="Salamov A."/>
            <person name="Braich B."/>
            <person name="Kosarev P."/>
            <person name="Mahmoud A."/>
            <person name="Hajiyev E."/>
            <person name="Babayeva S."/>
            <person name="Izzatullayeva V."/>
            <person name="Mammadov A."/>
            <person name="Mammadov A."/>
            <person name="Sharifova S."/>
            <person name="Ojaghi J."/>
            <person name="Eynullazada K."/>
            <person name="Bayramov B."/>
            <person name="Abdulazimova A."/>
            <person name="Shahmuradov I."/>
        </authorList>
    </citation>
    <scope>NUCLEOTIDE SEQUENCE [LARGE SCALE GENOMIC DNA]</scope>
    <source>
        <strain evidence="3">cv. AG2017</strain>
        <tissue evidence="2">Leaf</tissue>
    </source>
</reference>
<proteinExistence type="predicted"/>